<gene>
    <name evidence="1" type="ORF">TK0001_2192</name>
</gene>
<dbReference type="Proteomes" id="UP000233769">
    <property type="component" value="Chromosome tk0001"/>
</dbReference>
<dbReference type="EMBL" id="LT962688">
    <property type="protein sequence ID" value="SOR28794.1"/>
    <property type="molecule type" value="Genomic_DNA"/>
</dbReference>
<name>A0A2N9AN38_METEX</name>
<proteinExistence type="predicted"/>
<sequence>MVVGVGEFNDGLAQGGENRWKSRFIMNVGYHF</sequence>
<evidence type="ECO:0000313" key="2">
    <source>
        <dbReference type="Proteomes" id="UP000233769"/>
    </source>
</evidence>
<protein>
    <submittedName>
        <fullName evidence="1">Uncharacterized protein</fullName>
    </submittedName>
</protein>
<organism evidence="1 2">
    <name type="scientific">Methylorubrum extorquens</name>
    <name type="common">Methylobacterium dichloromethanicum</name>
    <name type="synonym">Methylobacterium extorquens</name>
    <dbReference type="NCBI Taxonomy" id="408"/>
    <lineage>
        <taxon>Bacteria</taxon>
        <taxon>Pseudomonadati</taxon>
        <taxon>Pseudomonadota</taxon>
        <taxon>Alphaproteobacteria</taxon>
        <taxon>Hyphomicrobiales</taxon>
        <taxon>Methylobacteriaceae</taxon>
        <taxon>Methylorubrum</taxon>
    </lineage>
</organism>
<dbReference type="AlphaFoldDB" id="A0A2N9AN38"/>
<evidence type="ECO:0000313" key="1">
    <source>
        <dbReference type="EMBL" id="SOR28794.1"/>
    </source>
</evidence>
<accession>A0A2N9AN38</accession>
<reference evidence="2" key="1">
    <citation type="submission" date="2017-10" db="EMBL/GenBank/DDBJ databases">
        <authorList>
            <person name="Regsiter A."/>
            <person name="William W."/>
        </authorList>
    </citation>
    <scope>NUCLEOTIDE SEQUENCE [LARGE SCALE GENOMIC DNA]</scope>
</reference>